<dbReference type="Proteomes" id="UP000629098">
    <property type="component" value="Unassembled WGS sequence"/>
</dbReference>
<sequence>MRITKQAREANKKYIMLTNLPQTKLSIPLPPGWTPPKYRLGRLTQQGWIVGMTYHPGFSALGRRYTDGAGWRYEVLADWQDTETETVREEDIKLLPKHEEEAEVKAEIALLKQQISAMEEALNA</sequence>
<evidence type="ECO:0000313" key="1">
    <source>
        <dbReference type="EMBL" id="MBD2771207.1"/>
    </source>
</evidence>
<comment type="caution">
    <text evidence="1">The sequence shown here is derived from an EMBL/GenBank/DDBJ whole genome shotgun (WGS) entry which is preliminary data.</text>
</comment>
<accession>A0A8J6XEP7</accession>
<evidence type="ECO:0000313" key="2">
    <source>
        <dbReference type="Proteomes" id="UP000629098"/>
    </source>
</evidence>
<protein>
    <submittedName>
        <fullName evidence="1">Uncharacterized protein</fullName>
    </submittedName>
</protein>
<reference evidence="1" key="1">
    <citation type="submission" date="2020-09" db="EMBL/GenBank/DDBJ databases">
        <title>Iningainema tapete sp. nov. (Scytonemataceae, Cyanobacteria) from greenhouses in central Florida (USA) produces two types of nodularin with biosynthetic potential for microcystin-LR and anabaenopeptins.</title>
        <authorList>
            <person name="Berthold D.E."/>
            <person name="Lefler F.W."/>
            <person name="Huang I.-S."/>
            <person name="Abdulla H."/>
            <person name="Zimba P.V."/>
            <person name="Laughinghouse H.D. IV."/>
        </authorList>
    </citation>
    <scope>NUCLEOTIDE SEQUENCE</scope>
    <source>
        <strain evidence="1">BLCCT55</strain>
    </source>
</reference>
<keyword evidence="2" id="KW-1185">Reference proteome</keyword>
<organism evidence="1 2">
    <name type="scientific">Iningainema tapete BLCC-T55</name>
    <dbReference type="NCBI Taxonomy" id="2748662"/>
    <lineage>
        <taxon>Bacteria</taxon>
        <taxon>Bacillati</taxon>
        <taxon>Cyanobacteriota</taxon>
        <taxon>Cyanophyceae</taxon>
        <taxon>Nostocales</taxon>
        <taxon>Scytonemataceae</taxon>
        <taxon>Iningainema tapete</taxon>
    </lineage>
</organism>
<proteinExistence type="predicted"/>
<dbReference type="AlphaFoldDB" id="A0A8J6XEP7"/>
<name>A0A8J6XEP7_9CYAN</name>
<gene>
    <name evidence="1" type="ORF">ICL16_03465</name>
</gene>
<dbReference type="EMBL" id="JACXAE010000013">
    <property type="protein sequence ID" value="MBD2771207.1"/>
    <property type="molecule type" value="Genomic_DNA"/>
</dbReference>